<dbReference type="PRINTS" id="PR00412">
    <property type="entry name" value="EPOXHYDRLASE"/>
</dbReference>
<dbReference type="KEGG" id="rah:Rahaq_2327"/>
<feature type="domain" description="AB hydrolase-1" evidence="2">
    <location>
        <begin position="8"/>
        <end position="114"/>
    </location>
</feature>
<keyword evidence="1 3" id="KW-0378">Hydrolase</keyword>
<dbReference type="GO" id="GO:0016787">
    <property type="term" value="F:hydrolase activity"/>
    <property type="evidence" value="ECO:0007669"/>
    <property type="project" value="UniProtKB-KW"/>
</dbReference>
<proteinExistence type="predicted"/>
<protein>
    <submittedName>
        <fullName evidence="3">Alpha/beta hydrolase fold protein</fullName>
    </submittedName>
</protein>
<dbReference type="InterPro" id="IPR000639">
    <property type="entry name" value="Epox_hydrolase-like"/>
</dbReference>
<dbReference type="Gene3D" id="3.40.50.1820">
    <property type="entry name" value="alpha/beta hydrolase"/>
    <property type="match status" value="1"/>
</dbReference>
<dbReference type="PRINTS" id="PR00111">
    <property type="entry name" value="ABHYDROLASE"/>
</dbReference>
<dbReference type="SUPFAM" id="SSF53474">
    <property type="entry name" value="alpha/beta-Hydrolases"/>
    <property type="match status" value="1"/>
</dbReference>
<evidence type="ECO:0000259" key="2">
    <source>
        <dbReference type="Pfam" id="PF00561"/>
    </source>
</evidence>
<name>A0A0H3F9J2_RAHSY</name>
<dbReference type="AlphaFoldDB" id="A0A0H3F9J2"/>
<dbReference type="EMBL" id="CP002505">
    <property type="protein sequence ID" value="ADW73936.1"/>
    <property type="molecule type" value="Genomic_DNA"/>
</dbReference>
<evidence type="ECO:0000313" key="4">
    <source>
        <dbReference type="Proteomes" id="UP000007257"/>
    </source>
</evidence>
<evidence type="ECO:0000256" key="1">
    <source>
        <dbReference type="ARBA" id="ARBA00022801"/>
    </source>
</evidence>
<dbReference type="Pfam" id="PF00561">
    <property type="entry name" value="Abhydrolase_1"/>
    <property type="match status" value="1"/>
</dbReference>
<accession>A0A0H3F9J2</accession>
<dbReference type="GO" id="GO:0016020">
    <property type="term" value="C:membrane"/>
    <property type="evidence" value="ECO:0007669"/>
    <property type="project" value="TreeGrafter"/>
</dbReference>
<dbReference type="PANTHER" id="PTHR43798">
    <property type="entry name" value="MONOACYLGLYCEROL LIPASE"/>
    <property type="match status" value="1"/>
</dbReference>
<dbReference type="HOGENOM" id="CLU_101780_0_0_6"/>
<dbReference type="Proteomes" id="UP000007257">
    <property type="component" value="Chromosome"/>
</dbReference>
<dbReference type="PANTHER" id="PTHR43798:SF31">
    <property type="entry name" value="AB HYDROLASE SUPERFAMILY PROTEIN YCLE"/>
    <property type="match status" value="1"/>
</dbReference>
<dbReference type="eggNOG" id="COG0596">
    <property type="taxonomic scope" value="Bacteria"/>
</dbReference>
<sequence length="249" mass="26961">MNNSSNTPVIFINGLIGTLNDPKFHRPLGDRPVIAPDLNGYGARSDIPVGKINIWGQVKRIYEVIQAGYQGSAVSLVGHSVGGAVAYAFAHKYPECVKEIVSVEGNFSLKDAFWTSTIAKMTLTQVESMLAEMQASPETWLEGSGIDPQFDKIQIATIWLKHQPASTLLAMARSVVEVTGDPGYQTLVKTVFTSVPVHLLAGEHSASGWDVPDWATQHAKSVTVMPSTGHLMMLQDPTTFGQRVAEILS</sequence>
<dbReference type="InterPro" id="IPR000073">
    <property type="entry name" value="AB_hydrolase_1"/>
</dbReference>
<organism evidence="3 4">
    <name type="scientific">Rahnella sp. (strain Y9602)</name>
    <dbReference type="NCBI Taxonomy" id="2703885"/>
    <lineage>
        <taxon>Bacteria</taxon>
        <taxon>Pseudomonadati</taxon>
        <taxon>Pseudomonadota</taxon>
        <taxon>Gammaproteobacteria</taxon>
        <taxon>Enterobacterales</taxon>
        <taxon>Yersiniaceae</taxon>
        <taxon>Rahnella</taxon>
    </lineage>
</organism>
<dbReference type="OrthoDB" id="9773293at2"/>
<evidence type="ECO:0000313" key="3">
    <source>
        <dbReference type="EMBL" id="ADW73936.1"/>
    </source>
</evidence>
<reference evidence="3 4" key="2">
    <citation type="journal article" date="2012" name="J. Bacteriol.">
        <title>Complete Genome Sequence of Rahnella sp. Strain Y9602, a Gammaproteobacterium Isolate from Metal- and Radionuclide-Contaminated Soil.</title>
        <authorList>
            <person name="Martinez R.J."/>
            <person name="Bruce D."/>
            <person name="Detter C."/>
            <person name="Goodwin L.A."/>
            <person name="Han J."/>
            <person name="Han C.S."/>
            <person name="Held B."/>
            <person name="Land M.L."/>
            <person name="Mikhailova N."/>
            <person name="Nolan M."/>
            <person name="Pennacchio L."/>
            <person name="Pitluck S."/>
            <person name="Tapia R."/>
            <person name="Woyke T."/>
            <person name="Sobecky P.A."/>
        </authorList>
    </citation>
    <scope>NUCLEOTIDE SEQUENCE [LARGE SCALE GENOMIC DNA]</scope>
    <source>
        <strain evidence="3 4">Y9602</strain>
    </source>
</reference>
<dbReference type="InterPro" id="IPR050266">
    <property type="entry name" value="AB_hydrolase_sf"/>
</dbReference>
<dbReference type="InterPro" id="IPR029058">
    <property type="entry name" value="AB_hydrolase_fold"/>
</dbReference>
<dbReference type="RefSeq" id="WP_013575636.1">
    <property type="nucleotide sequence ID" value="NC_015061.1"/>
</dbReference>
<gene>
    <name evidence="3" type="ordered locus">Rahaq_2327</name>
</gene>
<reference evidence="4" key="1">
    <citation type="submission" date="2011-01" db="EMBL/GenBank/DDBJ databases">
        <title>Complete sequence of chromosome of Rahnella sp. Y9602.</title>
        <authorList>
            <consortium name="US DOE Joint Genome Institute"/>
            <person name="Lucas S."/>
            <person name="Copeland A."/>
            <person name="Lapidus A."/>
            <person name="Cheng J.-F."/>
            <person name="Goodwin L."/>
            <person name="Pitluck S."/>
            <person name="Lu M."/>
            <person name="Detter J.C."/>
            <person name="Han C."/>
            <person name="Tapia R."/>
            <person name="Land M."/>
            <person name="Hauser L."/>
            <person name="Kyrpides N."/>
            <person name="Ivanova N."/>
            <person name="Ovchinnikova G."/>
            <person name="Pagani I."/>
            <person name="Sobecky P.A."/>
            <person name="Martinez R.J."/>
            <person name="Woyke T."/>
        </authorList>
    </citation>
    <scope>NUCLEOTIDE SEQUENCE [LARGE SCALE GENOMIC DNA]</scope>
    <source>
        <strain evidence="4">Y9602</strain>
    </source>
</reference>